<reference evidence="2" key="1">
    <citation type="submission" date="2018-05" db="EMBL/GenBank/DDBJ databases">
        <title>Draft genome of Mucuna pruriens seed.</title>
        <authorList>
            <person name="Nnadi N.E."/>
            <person name="Vos R."/>
            <person name="Hasami M.H."/>
            <person name="Devisetty U.K."/>
            <person name="Aguiy J.C."/>
        </authorList>
    </citation>
    <scope>NUCLEOTIDE SEQUENCE [LARGE SCALE GENOMIC DNA]</scope>
    <source>
        <strain evidence="2">JCA_2017</strain>
    </source>
</reference>
<name>A0A371F3K7_MUCPR</name>
<feature type="non-terminal residue" evidence="2">
    <location>
        <position position="1"/>
    </location>
</feature>
<feature type="compositionally biased region" description="Basic and acidic residues" evidence="1">
    <location>
        <begin position="54"/>
        <end position="83"/>
    </location>
</feature>
<comment type="caution">
    <text evidence="2">The sequence shown here is derived from an EMBL/GenBank/DDBJ whole genome shotgun (WGS) entry which is preliminary data.</text>
</comment>
<dbReference type="OrthoDB" id="1747743at2759"/>
<dbReference type="AlphaFoldDB" id="A0A371F3K7"/>
<evidence type="ECO:0000313" key="3">
    <source>
        <dbReference type="Proteomes" id="UP000257109"/>
    </source>
</evidence>
<evidence type="ECO:0000256" key="1">
    <source>
        <dbReference type="SAM" id="MobiDB-lite"/>
    </source>
</evidence>
<gene>
    <name evidence="2" type="ORF">CR513_47690</name>
</gene>
<dbReference type="PANTHER" id="PTHR35046">
    <property type="entry name" value="ZINC KNUCKLE (CCHC-TYPE) FAMILY PROTEIN"/>
    <property type="match status" value="1"/>
</dbReference>
<organism evidence="2 3">
    <name type="scientific">Mucuna pruriens</name>
    <name type="common">Velvet bean</name>
    <name type="synonym">Dolichos pruriens</name>
    <dbReference type="NCBI Taxonomy" id="157652"/>
    <lineage>
        <taxon>Eukaryota</taxon>
        <taxon>Viridiplantae</taxon>
        <taxon>Streptophyta</taxon>
        <taxon>Embryophyta</taxon>
        <taxon>Tracheophyta</taxon>
        <taxon>Spermatophyta</taxon>
        <taxon>Magnoliopsida</taxon>
        <taxon>eudicotyledons</taxon>
        <taxon>Gunneridae</taxon>
        <taxon>Pentapetalae</taxon>
        <taxon>rosids</taxon>
        <taxon>fabids</taxon>
        <taxon>Fabales</taxon>
        <taxon>Fabaceae</taxon>
        <taxon>Papilionoideae</taxon>
        <taxon>50 kb inversion clade</taxon>
        <taxon>NPAAA clade</taxon>
        <taxon>indigoferoid/millettioid clade</taxon>
        <taxon>Phaseoleae</taxon>
        <taxon>Mucuna</taxon>
    </lineage>
</organism>
<protein>
    <submittedName>
        <fullName evidence="2">Uncharacterized protein</fullName>
    </submittedName>
</protein>
<feature type="compositionally biased region" description="Basic and acidic residues" evidence="1">
    <location>
        <begin position="94"/>
        <end position="103"/>
    </location>
</feature>
<accession>A0A371F3K7</accession>
<dbReference type="PANTHER" id="PTHR35046:SF9">
    <property type="entry name" value="RNA-DIRECTED DNA POLYMERASE"/>
    <property type="match status" value="1"/>
</dbReference>
<dbReference type="EMBL" id="QJKJ01010776">
    <property type="protein sequence ID" value="RDX72773.1"/>
    <property type="molecule type" value="Genomic_DNA"/>
</dbReference>
<keyword evidence="3" id="KW-1185">Reference proteome</keyword>
<evidence type="ECO:0000313" key="2">
    <source>
        <dbReference type="EMBL" id="RDX72773.1"/>
    </source>
</evidence>
<sequence length="297" mass="33473">MARFLHGLNGEIQDVVELQHYGILGELVHQAIKVEMQIRRMYASRKSYVSTSGWKEKERDEDRLRKEKSPKKGSEPSQGRKEVTSIPTPNASRTKSDDRVRDFSKAKGLSDDSRYGGDLLVVRRLMNSQIGDEAKTQKENIFHSRCLILDGGSYVIVASERLMKKLALPTIGELLVNKQVEVTFTLGAYDDRVVCDVIPIKATYLLFWSQEWILFPPQELGLALSFVPSSLYSVFILSFPRHLSWALEMSVHPPAIDSLGAEPLYRTASSNEYGLFYRSGCAQVSGLALFDWVSHVA</sequence>
<feature type="region of interest" description="Disordered" evidence="1">
    <location>
        <begin position="49"/>
        <end position="103"/>
    </location>
</feature>
<dbReference type="Proteomes" id="UP000257109">
    <property type="component" value="Unassembled WGS sequence"/>
</dbReference>
<proteinExistence type="predicted"/>